<keyword evidence="2" id="KW-0378">Hydrolase</keyword>
<comment type="caution">
    <text evidence="5">The sequence shown here is derived from an EMBL/GenBank/DDBJ whole genome shotgun (WGS) entry which is preliminary data.</text>
</comment>
<evidence type="ECO:0000256" key="2">
    <source>
        <dbReference type="ARBA" id="ARBA00022801"/>
    </source>
</evidence>
<comment type="similarity">
    <text evidence="1">Belongs to the thioesterase PaaI family.</text>
</comment>
<accession>A0A545TXW4</accession>
<sequence length="158" mass="17178">MIKDKEHSIPDAGRIHGGFADLVDYQLGVWREDYAEVVLDVRPQHLNRSGVLHGGAVSTLIDTACGYAGCFCTVEGNFRRALTLSLETQFIGAITEGKRVTVTARKTGGGRSIFFSTAEVRDQDGKLLAQGTGTFKYRRGSEDPEGVPAEAPKPLRRP</sequence>
<dbReference type="RefSeq" id="WP_142895665.1">
    <property type="nucleotide sequence ID" value="NZ_ML660053.1"/>
</dbReference>
<dbReference type="EMBL" id="VHSH01000002">
    <property type="protein sequence ID" value="TQV82034.1"/>
    <property type="molecule type" value="Genomic_DNA"/>
</dbReference>
<dbReference type="GO" id="GO:0047617">
    <property type="term" value="F:fatty acyl-CoA hydrolase activity"/>
    <property type="evidence" value="ECO:0007669"/>
    <property type="project" value="InterPro"/>
</dbReference>
<feature type="domain" description="Thioesterase" evidence="4">
    <location>
        <begin position="50"/>
        <end position="128"/>
    </location>
</feature>
<dbReference type="CDD" id="cd03443">
    <property type="entry name" value="PaaI_thioesterase"/>
    <property type="match status" value="1"/>
</dbReference>
<dbReference type="NCBIfam" id="TIGR00369">
    <property type="entry name" value="unchar_dom_1"/>
    <property type="match status" value="1"/>
</dbReference>
<protein>
    <submittedName>
        <fullName evidence="5">PaaI family thioesterase</fullName>
    </submittedName>
</protein>
<dbReference type="PANTHER" id="PTHR21660">
    <property type="entry name" value="THIOESTERASE SUPERFAMILY MEMBER-RELATED"/>
    <property type="match status" value="1"/>
</dbReference>
<keyword evidence="6" id="KW-1185">Reference proteome</keyword>
<evidence type="ECO:0000256" key="3">
    <source>
        <dbReference type="SAM" id="MobiDB-lite"/>
    </source>
</evidence>
<evidence type="ECO:0000259" key="4">
    <source>
        <dbReference type="Pfam" id="PF03061"/>
    </source>
</evidence>
<dbReference type="InterPro" id="IPR003736">
    <property type="entry name" value="PAAI_dom"/>
</dbReference>
<dbReference type="InterPro" id="IPR029069">
    <property type="entry name" value="HotDog_dom_sf"/>
</dbReference>
<evidence type="ECO:0000313" key="5">
    <source>
        <dbReference type="EMBL" id="TQV82034.1"/>
    </source>
</evidence>
<dbReference type="SUPFAM" id="SSF54637">
    <property type="entry name" value="Thioesterase/thiol ester dehydrase-isomerase"/>
    <property type="match status" value="1"/>
</dbReference>
<proteinExistence type="inferred from homology"/>
<evidence type="ECO:0000313" key="6">
    <source>
        <dbReference type="Proteomes" id="UP000315252"/>
    </source>
</evidence>
<dbReference type="Proteomes" id="UP000315252">
    <property type="component" value="Unassembled WGS sequence"/>
</dbReference>
<evidence type="ECO:0000256" key="1">
    <source>
        <dbReference type="ARBA" id="ARBA00008324"/>
    </source>
</evidence>
<dbReference type="PANTHER" id="PTHR21660:SF1">
    <property type="entry name" value="ACYL-COENZYME A THIOESTERASE 13"/>
    <property type="match status" value="1"/>
</dbReference>
<dbReference type="InterPro" id="IPR039298">
    <property type="entry name" value="ACOT13"/>
</dbReference>
<dbReference type="AlphaFoldDB" id="A0A545TXW4"/>
<dbReference type="InterPro" id="IPR006683">
    <property type="entry name" value="Thioestr_dom"/>
</dbReference>
<name>A0A545TXW4_9PROT</name>
<dbReference type="Gene3D" id="3.10.129.10">
    <property type="entry name" value="Hotdog Thioesterase"/>
    <property type="match status" value="1"/>
</dbReference>
<dbReference type="OrthoDB" id="3477511at2"/>
<dbReference type="Pfam" id="PF03061">
    <property type="entry name" value="4HBT"/>
    <property type="match status" value="1"/>
</dbReference>
<organism evidence="5 6">
    <name type="scientific">Denitrobaculum tricleocarpae</name>
    <dbReference type="NCBI Taxonomy" id="2591009"/>
    <lineage>
        <taxon>Bacteria</taxon>
        <taxon>Pseudomonadati</taxon>
        <taxon>Pseudomonadota</taxon>
        <taxon>Alphaproteobacteria</taxon>
        <taxon>Rhodospirillales</taxon>
        <taxon>Rhodospirillaceae</taxon>
        <taxon>Denitrobaculum</taxon>
    </lineage>
</organism>
<reference evidence="5 6" key="1">
    <citation type="submission" date="2019-06" db="EMBL/GenBank/DDBJ databases">
        <title>Whole genome sequence for Rhodospirillaceae sp. R148.</title>
        <authorList>
            <person name="Wang G."/>
        </authorList>
    </citation>
    <scope>NUCLEOTIDE SEQUENCE [LARGE SCALE GENOMIC DNA]</scope>
    <source>
        <strain evidence="5 6">R148</strain>
    </source>
</reference>
<feature type="region of interest" description="Disordered" evidence="3">
    <location>
        <begin position="133"/>
        <end position="158"/>
    </location>
</feature>
<gene>
    <name evidence="5" type="ORF">FKG95_07310</name>
</gene>